<dbReference type="InterPro" id="IPR010209">
    <property type="entry name" value="Ion_transpt_RnfG/RsxG"/>
</dbReference>
<keyword evidence="6" id="KW-1278">Translocase</keyword>
<comment type="subcellular location">
    <subcellularLocation>
        <location evidence="6">Cell membrane</location>
        <topology evidence="6">Single-pass membrane protein</topology>
    </subcellularLocation>
</comment>
<evidence type="ECO:0000256" key="7">
    <source>
        <dbReference type="SAM" id="Phobius"/>
    </source>
</evidence>
<keyword evidence="3 6" id="KW-0285">Flavoprotein</keyword>
<dbReference type="HAMAP" id="MF_00479">
    <property type="entry name" value="RsxG_RnfG"/>
    <property type="match status" value="1"/>
</dbReference>
<dbReference type="InterPro" id="IPR007329">
    <property type="entry name" value="FMN-bd"/>
</dbReference>
<dbReference type="PANTHER" id="PTHR36118:SF1">
    <property type="entry name" value="ION-TRANSLOCATING OXIDOREDUCTASE COMPLEX SUBUNIT G"/>
    <property type="match status" value="1"/>
</dbReference>
<dbReference type="Pfam" id="PF04205">
    <property type="entry name" value="FMN_bind"/>
    <property type="match status" value="1"/>
</dbReference>
<evidence type="ECO:0000313" key="9">
    <source>
        <dbReference type="EMBL" id="HIS47943.1"/>
    </source>
</evidence>
<dbReference type="PANTHER" id="PTHR36118">
    <property type="entry name" value="ION-TRANSLOCATING OXIDOREDUCTASE COMPLEX SUBUNIT G"/>
    <property type="match status" value="1"/>
</dbReference>
<accession>A0A9D1F5H5</accession>
<dbReference type="EMBL" id="DVIT01000037">
    <property type="protein sequence ID" value="HIS47943.1"/>
    <property type="molecule type" value="Genomic_DNA"/>
</dbReference>
<keyword evidence="5 6" id="KW-0249">Electron transport</keyword>
<reference evidence="9" key="1">
    <citation type="submission" date="2020-10" db="EMBL/GenBank/DDBJ databases">
        <authorList>
            <person name="Gilroy R."/>
        </authorList>
    </citation>
    <scope>NUCLEOTIDE SEQUENCE</scope>
    <source>
        <strain evidence="9">CHK178-757</strain>
    </source>
</reference>
<evidence type="ECO:0000259" key="8">
    <source>
        <dbReference type="SMART" id="SM00900"/>
    </source>
</evidence>
<dbReference type="GO" id="GO:0022900">
    <property type="term" value="P:electron transport chain"/>
    <property type="evidence" value="ECO:0007669"/>
    <property type="project" value="UniProtKB-UniRule"/>
</dbReference>
<dbReference type="GO" id="GO:0010181">
    <property type="term" value="F:FMN binding"/>
    <property type="evidence" value="ECO:0007669"/>
    <property type="project" value="InterPro"/>
</dbReference>
<dbReference type="AlphaFoldDB" id="A0A9D1F5H5"/>
<keyword evidence="2 6" id="KW-0597">Phosphoprotein</keyword>
<comment type="function">
    <text evidence="6">Part of a membrane-bound complex that couples electron transfer with translocation of ions across the membrane.</text>
</comment>
<keyword evidence="4 6" id="KW-0288">FMN</keyword>
<feature type="modified residue" description="FMN phosphoryl threonine" evidence="6">
    <location>
        <position position="162"/>
    </location>
</feature>
<evidence type="ECO:0000256" key="3">
    <source>
        <dbReference type="ARBA" id="ARBA00022630"/>
    </source>
</evidence>
<proteinExistence type="inferred from homology"/>
<comment type="caution">
    <text evidence="9">The sequence shown here is derived from an EMBL/GenBank/DDBJ whole genome shotgun (WGS) entry which is preliminary data.</text>
</comment>
<sequence length="187" mass="19807">MKAKEIIKPTLVLVIIAIVTSVLLVVTNEITKEPIRAQQIAAENESRQAVLPDADGFDEGQTVEMNGTQYTYWTATNGAGYVFSTQNKGYGGQVVVMTGITSDGNISGVTITEQDETPGLGQKALDASFTDQYLIAVPEDGFTVTKQGAVEDNEIDAISGATITTNAVTNSVNDAIRLYKIITGGAQ</sequence>
<keyword evidence="6 7" id="KW-0812">Transmembrane</keyword>
<comment type="cofactor">
    <cofactor evidence="6">
        <name>FMN</name>
        <dbReference type="ChEBI" id="CHEBI:58210"/>
    </cofactor>
</comment>
<keyword evidence="6" id="KW-1003">Cell membrane</keyword>
<dbReference type="GO" id="GO:0005886">
    <property type="term" value="C:plasma membrane"/>
    <property type="evidence" value="ECO:0007669"/>
    <property type="project" value="UniProtKB-SubCell"/>
</dbReference>
<evidence type="ECO:0000256" key="4">
    <source>
        <dbReference type="ARBA" id="ARBA00022643"/>
    </source>
</evidence>
<evidence type="ECO:0000256" key="2">
    <source>
        <dbReference type="ARBA" id="ARBA00022553"/>
    </source>
</evidence>
<feature type="transmembrane region" description="Helical" evidence="7">
    <location>
        <begin position="6"/>
        <end position="26"/>
    </location>
</feature>
<keyword evidence="6 7" id="KW-0472">Membrane</keyword>
<evidence type="ECO:0000256" key="1">
    <source>
        <dbReference type="ARBA" id="ARBA00022448"/>
    </source>
</evidence>
<evidence type="ECO:0000256" key="6">
    <source>
        <dbReference type="HAMAP-Rule" id="MF_00479"/>
    </source>
</evidence>
<comment type="subunit">
    <text evidence="6">The complex is composed of six subunits: RnfA, RnfB, RnfC, RnfD, RnfE and RnfG.</text>
</comment>
<keyword evidence="1 6" id="KW-0813">Transport</keyword>
<dbReference type="Proteomes" id="UP000823927">
    <property type="component" value="Unassembled WGS sequence"/>
</dbReference>
<dbReference type="SMART" id="SM00900">
    <property type="entry name" value="FMN_bind"/>
    <property type="match status" value="1"/>
</dbReference>
<feature type="domain" description="FMN-binding" evidence="8">
    <location>
        <begin position="89"/>
        <end position="179"/>
    </location>
</feature>
<name>A0A9D1F5H5_9FIRM</name>
<reference evidence="9" key="2">
    <citation type="journal article" date="2021" name="PeerJ">
        <title>Extensive microbial diversity within the chicken gut microbiome revealed by metagenomics and culture.</title>
        <authorList>
            <person name="Gilroy R."/>
            <person name="Ravi A."/>
            <person name="Getino M."/>
            <person name="Pursley I."/>
            <person name="Horton D.L."/>
            <person name="Alikhan N.F."/>
            <person name="Baker D."/>
            <person name="Gharbi K."/>
            <person name="Hall N."/>
            <person name="Watson M."/>
            <person name="Adriaenssens E.M."/>
            <person name="Foster-Nyarko E."/>
            <person name="Jarju S."/>
            <person name="Secka A."/>
            <person name="Antonio M."/>
            <person name="Oren A."/>
            <person name="Chaudhuri R.R."/>
            <person name="La Ragione R."/>
            <person name="Hildebrand F."/>
            <person name="Pallen M.J."/>
        </authorList>
    </citation>
    <scope>NUCLEOTIDE SEQUENCE</scope>
    <source>
        <strain evidence="9">CHK178-757</strain>
    </source>
</reference>
<protein>
    <recommendedName>
        <fullName evidence="6">Ion-translocating oxidoreductase complex subunit G</fullName>
        <ecNumber evidence="6">7.-.-.-</ecNumber>
    </recommendedName>
    <alternativeName>
        <fullName evidence="6">Rnf electron transport complex subunit G</fullName>
    </alternativeName>
</protein>
<gene>
    <name evidence="6" type="primary">rnfG</name>
    <name evidence="9" type="ORF">IAB46_10430</name>
</gene>
<keyword evidence="6 7" id="KW-1133">Transmembrane helix</keyword>
<dbReference type="GO" id="GO:0009055">
    <property type="term" value="F:electron transfer activity"/>
    <property type="evidence" value="ECO:0007669"/>
    <property type="project" value="InterPro"/>
</dbReference>
<organism evidence="9 10">
    <name type="scientific">Candidatus Scybalocola faecigallinarum</name>
    <dbReference type="NCBI Taxonomy" id="2840941"/>
    <lineage>
        <taxon>Bacteria</taxon>
        <taxon>Bacillati</taxon>
        <taxon>Bacillota</taxon>
        <taxon>Clostridia</taxon>
        <taxon>Lachnospirales</taxon>
        <taxon>Lachnospiraceae</taxon>
        <taxon>Lachnospiraceae incertae sedis</taxon>
        <taxon>Candidatus Scybalocola (ex Gilroy et al. 2021)</taxon>
    </lineage>
</organism>
<dbReference type="EC" id="7.-.-.-" evidence="6"/>
<dbReference type="NCBIfam" id="TIGR01947">
    <property type="entry name" value="rnfG"/>
    <property type="match status" value="1"/>
</dbReference>
<dbReference type="PIRSF" id="PIRSF006091">
    <property type="entry name" value="E_trnsport_RnfG"/>
    <property type="match status" value="1"/>
</dbReference>
<comment type="similarity">
    <text evidence="6">Belongs to the RnfG family.</text>
</comment>
<evidence type="ECO:0000313" key="10">
    <source>
        <dbReference type="Proteomes" id="UP000823927"/>
    </source>
</evidence>
<evidence type="ECO:0000256" key="5">
    <source>
        <dbReference type="ARBA" id="ARBA00022982"/>
    </source>
</evidence>